<sequence>MAESCCEAISNIGLDILHRKSKQLSGSSFWPAVESIRALAAQGAETAHFSVRAIIAACVGFSIKAGLAIYCHQFRRQSSQLEMLWEDNRNDCFEFDFAIVPSGAGAKLAWWVDPAGTMAIGLFIIISWTLTVRSELLAPCGKGAPPSFVQQVVFAAIQPSEEFSRIDSATAYQWGEKYIVEVDVIMPFETALSRAHDSSQMLQDKLEQFPNVARAYVHVDHEAAHTPEHRKTR</sequence>
<dbReference type="Proteomes" id="UP001227268">
    <property type="component" value="Unassembled WGS sequence"/>
</dbReference>
<evidence type="ECO:0000313" key="1">
    <source>
        <dbReference type="EMBL" id="KAJ9091930.1"/>
    </source>
</evidence>
<accession>A0ACC2UXX5</accession>
<organism evidence="1 2">
    <name type="scientific">Naganishia friedmannii</name>
    <dbReference type="NCBI Taxonomy" id="89922"/>
    <lineage>
        <taxon>Eukaryota</taxon>
        <taxon>Fungi</taxon>
        <taxon>Dikarya</taxon>
        <taxon>Basidiomycota</taxon>
        <taxon>Agaricomycotina</taxon>
        <taxon>Tremellomycetes</taxon>
        <taxon>Filobasidiales</taxon>
        <taxon>Filobasidiaceae</taxon>
        <taxon>Naganishia</taxon>
    </lineage>
</organism>
<name>A0ACC2UXX5_9TREE</name>
<protein>
    <submittedName>
        <fullName evidence="1">Uncharacterized protein</fullName>
    </submittedName>
</protein>
<reference evidence="1" key="1">
    <citation type="submission" date="2023-04" db="EMBL/GenBank/DDBJ databases">
        <title>Draft Genome sequencing of Naganishia species isolated from polar environments using Oxford Nanopore Technology.</title>
        <authorList>
            <person name="Leo P."/>
            <person name="Venkateswaran K."/>
        </authorList>
    </citation>
    <scope>NUCLEOTIDE SEQUENCE</scope>
    <source>
        <strain evidence="1">MNA-CCFEE 5423</strain>
    </source>
</reference>
<comment type="caution">
    <text evidence="1">The sequence shown here is derived from an EMBL/GenBank/DDBJ whole genome shotgun (WGS) entry which is preliminary data.</text>
</comment>
<evidence type="ECO:0000313" key="2">
    <source>
        <dbReference type="Proteomes" id="UP001227268"/>
    </source>
</evidence>
<gene>
    <name evidence="1" type="ORF">QFC21_007043</name>
</gene>
<keyword evidence="2" id="KW-1185">Reference proteome</keyword>
<proteinExistence type="predicted"/>
<dbReference type="EMBL" id="JASBWT010000044">
    <property type="protein sequence ID" value="KAJ9091930.1"/>
    <property type="molecule type" value="Genomic_DNA"/>
</dbReference>